<accession>A0A8S1FB34</accession>
<feature type="region of interest" description="Disordered" evidence="1">
    <location>
        <begin position="377"/>
        <end position="425"/>
    </location>
</feature>
<dbReference type="PANTHER" id="PTHR46295">
    <property type="entry name" value="ENDOPLASMIC RETICULUM RESIDENT PROTEIN 44"/>
    <property type="match status" value="1"/>
</dbReference>
<reference evidence="3 4" key="1">
    <citation type="submission" date="2020-04" db="EMBL/GenBank/DDBJ databases">
        <authorList>
            <person name="Laetsch R D."/>
            <person name="Stevens L."/>
            <person name="Kumar S."/>
            <person name="Blaxter L. M."/>
        </authorList>
    </citation>
    <scope>NUCLEOTIDE SEQUENCE [LARGE SCALE GENOMIC DNA]</scope>
</reference>
<feature type="domain" description="Thioredoxin" evidence="2">
    <location>
        <begin position="671"/>
        <end position="787"/>
    </location>
</feature>
<dbReference type="PANTHER" id="PTHR46295:SF1">
    <property type="entry name" value="ENDOPLASMIC RETICULUM RESIDENT PROTEIN 44"/>
    <property type="match status" value="1"/>
</dbReference>
<evidence type="ECO:0000313" key="4">
    <source>
        <dbReference type="Proteomes" id="UP000494206"/>
    </source>
</evidence>
<evidence type="ECO:0000313" key="3">
    <source>
        <dbReference type="EMBL" id="CAB3408819.1"/>
    </source>
</evidence>
<dbReference type="EMBL" id="CADEPM010000007">
    <property type="protein sequence ID" value="CAB3408819.1"/>
    <property type="molecule type" value="Genomic_DNA"/>
</dbReference>
<gene>
    <name evidence="3" type="ORF">CBOVIS_LOCUS10551</name>
</gene>
<evidence type="ECO:0000256" key="1">
    <source>
        <dbReference type="SAM" id="MobiDB-lite"/>
    </source>
</evidence>
<dbReference type="InterPro" id="IPR052643">
    <property type="entry name" value="ERP44"/>
</dbReference>
<keyword evidence="4" id="KW-1185">Reference proteome</keyword>
<dbReference type="SUPFAM" id="SSF52833">
    <property type="entry name" value="Thioredoxin-like"/>
    <property type="match status" value="2"/>
</dbReference>
<feature type="compositionally biased region" description="Basic and acidic residues" evidence="1">
    <location>
        <begin position="1011"/>
        <end position="1021"/>
    </location>
</feature>
<evidence type="ECO:0000259" key="2">
    <source>
        <dbReference type="PROSITE" id="PS51352"/>
    </source>
</evidence>
<feature type="region of interest" description="Disordered" evidence="1">
    <location>
        <begin position="56"/>
        <end position="91"/>
    </location>
</feature>
<sequence>MSDDSDFDDVAHEKLLQSIKTPGSVKQTKLKKAPTKKIDATSLLSHITVARTSTNEAKKSLGIGGIEDEKGEGGEEKTAKKRKLKDKNEEKAKKKKLKSKTLIPIRDIEARKRIEGEIAFKDLKKEVTKSWTPLVQTNRVADQLIFPLTQPDCLLWGDEKNEPELTKEEIAIKKATDIKLAKEKLKQMQRMRAIIGITEAKNRYLKKIKSKGYHRILKREKRKQLLKEFDDLVTRDPEAAHKKLEELDLQRVMERGSLKHRGQNQKFKQMLEKHASRNPEVKKILEEHLRMGRELKQKVSMEDDDDDDDEGNEVESKKSKKSIHQILQDAANEAAKEPVNVGKALVDSFLGDSEAQKISLAEMRAKKRREAAELAKNVNNAEQKAEPLFDVETNWDQTSGEKKAKKKNKRKNEQKEDDKKDVKKKKGSIAKMSFVSEDYDPDKELELTYEEKVDLAVEEAGVNDHEKLEKEIAIDPRKFLELNSKDLTQVSSDLVEKMDQFDEETANVINEAFKDDDVVGEFETNKDGVKEKEKVKDIDLNLAGWGSWVGPGMTEKKRRKNFIIKAKEKKRKDGLLNGVIIKESVGPSEGIGKIQPRSLPFPYTRVEDYQAVLQQPLGLEWNMEKMRDELCKPAVVVEAGRAIRPINKKLLMEEKNLGMNWCLYLFQFVLLAVGSCLAEVIVLDSSNFDKVLKENELVFVNFYADWCRFSQMLKPIFAEASTKFDGMKGKVAFASLDADKHNDISMRYHVNKYPTLKLFRDGEVSMREYRSSRSVEAFTDYINKQMQLTLKTFNDKAAMQTSYNPEKSTIYAYFRESSGVEFENLKKVSQLYRDDCDFLVGIGEQNFPGDVMPAGQTPKLLFQPSNKVPNPTAVSFSGDFQTYEYLKQWIADRCVPLVREITFQNAEELTEEGLPFLILFKHPDDKTSEKEFTDAVIREIPDQKKAVNCLVADGKKFAHPLHHLGKSEGDLPVIAIDSFRHMYLFNNYNDIHVQGKLRQFVLDLHSGKLHREFHHGPDKENQPAPETQPPPSVFEKLKPASSRYTLLDKTEL</sequence>
<dbReference type="CDD" id="cd03072">
    <property type="entry name" value="PDI_b'_ERp44"/>
    <property type="match status" value="1"/>
</dbReference>
<proteinExistence type="predicted"/>
<name>A0A8S1FB34_9PELO</name>
<dbReference type="OrthoDB" id="277439at2759"/>
<protein>
    <recommendedName>
        <fullName evidence="2">Thioredoxin domain-containing protein</fullName>
    </recommendedName>
</protein>
<dbReference type="GO" id="GO:0006457">
    <property type="term" value="P:protein folding"/>
    <property type="evidence" value="ECO:0007669"/>
    <property type="project" value="TreeGrafter"/>
</dbReference>
<organism evidence="3 4">
    <name type="scientific">Caenorhabditis bovis</name>
    <dbReference type="NCBI Taxonomy" id="2654633"/>
    <lineage>
        <taxon>Eukaryota</taxon>
        <taxon>Metazoa</taxon>
        <taxon>Ecdysozoa</taxon>
        <taxon>Nematoda</taxon>
        <taxon>Chromadorea</taxon>
        <taxon>Rhabditida</taxon>
        <taxon>Rhabditina</taxon>
        <taxon>Rhabditomorpha</taxon>
        <taxon>Rhabditoidea</taxon>
        <taxon>Rhabditidae</taxon>
        <taxon>Peloderinae</taxon>
        <taxon>Caenorhabditis</taxon>
    </lineage>
</organism>
<dbReference type="GO" id="GO:0005789">
    <property type="term" value="C:endoplasmic reticulum membrane"/>
    <property type="evidence" value="ECO:0007669"/>
    <property type="project" value="TreeGrafter"/>
</dbReference>
<feature type="region of interest" description="Disordered" evidence="1">
    <location>
        <begin position="1011"/>
        <end position="1036"/>
    </location>
</feature>
<dbReference type="Pfam" id="PF04615">
    <property type="entry name" value="Utp14"/>
    <property type="match status" value="2"/>
</dbReference>
<dbReference type="InterPro" id="IPR036249">
    <property type="entry name" value="Thioredoxin-like_sf"/>
</dbReference>
<feature type="compositionally biased region" description="Basic and acidic residues" evidence="1">
    <location>
        <begin position="292"/>
        <end position="301"/>
    </location>
</feature>
<dbReference type="GO" id="GO:0005793">
    <property type="term" value="C:endoplasmic reticulum-Golgi intermediate compartment"/>
    <property type="evidence" value="ECO:0007669"/>
    <property type="project" value="TreeGrafter"/>
</dbReference>
<feature type="region of interest" description="Disordered" evidence="1">
    <location>
        <begin position="292"/>
        <end position="334"/>
    </location>
</feature>
<dbReference type="Gene3D" id="3.40.30.10">
    <property type="entry name" value="Glutaredoxin"/>
    <property type="match status" value="3"/>
</dbReference>
<dbReference type="InterPro" id="IPR013766">
    <property type="entry name" value="Thioredoxin_domain"/>
</dbReference>
<feature type="compositionally biased region" description="Basic and acidic residues" evidence="1">
    <location>
        <begin position="411"/>
        <end position="421"/>
    </location>
</feature>
<dbReference type="PROSITE" id="PS51352">
    <property type="entry name" value="THIOREDOXIN_2"/>
    <property type="match status" value="1"/>
</dbReference>
<feature type="compositionally biased region" description="Acidic residues" evidence="1">
    <location>
        <begin position="302"/>
        <end position="313"/>
    </location>
</feature>
<dbReference type="AlphaFoldDB" id="A0A8S1FB34"/>
<feature type="compositionally biased region" description="Basic and acidic residues" evidence="1">
    <location>
        <begin position="67"/>
        <end position="78"/>
    </location>
</feature>
<dbReference type="Proteomes" id="UP000494206">
    <property type="component" value="Unassembled WGS sequence"/>
</dbReference>
<dbReference type="Pfam" id="PF00085">
    <property type="entry name" value="Thioredoxin"/>
    <property type="match status" value="1"/>
</dbReference>
<dbReference type="Pfam" id="PF13848">
    <property type="entry name" value="Thioredoxin_6"/>
    <property type="match status" value="1"/>
</dbReference>
<dbReference type="GO" id="GO:0003756">
    <property type="term" value="F:protein disulfide isomerase activity"/>
    <property type="evidence" value="ECO:0007669"/>
    <property type="project" value="TreeGrafter"/>
</dbReference>
<comment type="caution">
    <text evidence="3">The sequence shown here is derived from an EMBL/GenBank/DDBJ whole genome shotgun (WGS) entry which is preliminary data.</text>
</comment>
<dbReference type="InterPro" id="IPR041862">
    <property type="entry name" value="ERp44_PDI_b_2"/>
</dbReference>